<dbReference type="PANTHER" id="PTHR31391:SF85">
    <property type="entry name" value="TF-B3 DOMAIN-CONTAINING PROTEIN"/>
    <property type="match status" value="1"/>
</dbReference>
<feature type="region of interest" description="Disordered" evidence="7">
    <location>
        <begin position="1"/>
        <end position="21"/>
    </location>
</feature>
<keyword evidence="2" id="KW-0805">Transcription regulation</keyword>
<dbReference type="Pfam" id="PF02362">
    <property type="entry name" value="B3"/>
    <property type="match status" value="1"/>
</dbReference>
<evidence type="ECO:0000256" key="1">
    <source>
        <dbReference type="ARBA" id="ARBA00004123"/>
    </source>
</evidence>
<dbReference type="EnsemblPlants" id="EMT06248">
    <property type="protein sequence ID" value="EMT06248"/>
    <property type="gene ID" value="F775_24827"/>
</dbReference>
<evidence type="ECO:0000256" key="6">
    <source>
        <dbReference type="SAM" id="Coils"/>
    </source>
</evidence>
<dbReference type="AlphaFoldDB" id="M8BHR0"/>
<keyword evidence="5" id="KW-0539">Nucleus</keyword>
<feature type="compositionally biased region" description="Polar residues" evidence="7">
    <location>
        <begin position="244"/>
        <end position="254"/>
    </location>
</feature>
<keyword evidence="3" id="KW-0238">DNA-binding</keyword>
<evidence type="ECO:0000256" key="5">
    <source>
        <dbReference type="ARBA" id="ARBA00023242"/>
    </source>
</evidence>
<proteinExistence type="predicted"/>
<comment type="subcellular location">
    <subcellularLocation>
        <location evidence="1">Nucleus</location>
    </subcellularLocation>
</comment>
<dbReference type="InterPro" id="IPR015300">
    <property type="entry name" value="DNA-bd_pseudobarrel_sf"/>
</dbReference>
<feature type="compositionally biased region" description="Basic residues" evidence="7">
    <location>
        <begin position="227"/>
        <end position="237"/>
    </location>
</feature>
<protein>
    <submittedName>
        <fullName evidence="8">B3 domain-containing protein</fullName>
    </submittedName>
</protein>
<evidence type="ECO:0000256" key="7">
    <source>
        <dbReference type="SAM" id="MobiDB-lite"/>
    </source>
</evidence>
<name>M8BHR0_AEGTA</name>
<sequence length="644" mass="71692">MAIDEPIKVTPSPSPSSSASSAPAPIIICFSTPLNSFIYGKNFLGFLHAIFVDLFMWFLQIETERERKRGTPAGDPHSAKSKMRQKMVHPRHALLDERSSRHGDDDDFDPMGKGGTPAGDSPHSARTKMGHKMSLAHRRLSFLDDGSGISRHIAAAAAAADDDGGAFELMKNTPVDDSDDDFVPLIMMRTKNVKSGRGKHPGFQYKHKARRTITKTYKRNKTENPARSKRHGKRKLEKKPMLVDNNNISKSNKGTDADVEPEIPDDDGRKKYASALDRALEVENKLPAEGPSFVKLMQKSHVVKGFWLGVPLNFCGEHLPKHDVTIVLEDEDGHGFDTNYLARKQGLSGGWHGFVVRHGLMVGDAVIFQLVGPKRFKVYILRENKFTTTDGPLGLLSLDTSMENNILEETSYEDVKSKKDLELTKVITNKASDNDSNDLFSEEAVNGGIRSAADPDPDFDAVKTFRAFKTVVDSSVIDRKLVPDHQLWRYYKLCGARKAFLHRRLPKHINPTLATGVIAETASIAKGIRSYPTTSSSSFEDLAAWKKTLESFELLGMDVSFMRKRVDELLFLLDASPSDDHPSEGYEEAMKLERARATEKVRALESKMASLKDALKEMDMEMEEIAGEKRGHADAMLQLAAAPW</sequence>
<dbReference type="InterPro" id="IPR044837">
    <property type="entry name" value="REM16-like"/>
</dbReference>
<evidence type="ECO:0000256" key="2">
    <source>
        <dbReference type="ARBA" id="ARBA00023015"/>
    </source>
</evidence>
<evidence type="ECO:0000313" key="8">
    <source>
        <dbReference type="EnsemblPlants" id="EMT06248"/>
    </source>
</evidence>
<organism evidence="8">
    <name type="scientific">Aegilops tauschii</name>
    <name type="common">Tausch's goatgrass</name>
    <name type="synonym">Aegilops squarrosa</name>
    <dbReference type="NCBI Taxonomy" id="37682"/>
    <lineage>
        <taxon>Eukaryota</taxon>
        <taxon>Viridiplantae</taxon>
        <taxon>Streptophyta</taxon>
        <taxon>Embryophyta</taxon>
        <taxon>Tracheophyta</taxon>
        <taxon>Spermatophyta</taxon>
        <taxon>Magnoliopsida</taxon>
        <taxon>Liliopsida</taxon>
        <taxon>Poales</taxon>
        <taxon>Poaceae</taxon>
        <taxon>BOP clade</taxon>
        <taxon>Pooideae</taxon>
        <taxon>Triticodae</taxon>
        <taxon>Triticeae</taxon>
        <taxon>Triticinae</taxon>
        <taxon>Aegilops</taxon>
    </lineage>
</organism>
<dbReference type="SUPFAM" id="SSF101936">
    <property type="entry name" value="DNA-binding pseudobarrel domain"/>
    <property type="match status" value="1"/>
</dbReference>
<keyword evidence="4" id="KW-0804">Transcription</keyword>
<keyword evidence="6" id="KW-0175">Coiled coil</keyword>
<evidence type="ECO:0000256" key="3">
    <source>
        <dbReference type="ARBA" id="ARBA00023125"/>
    </source>
</evidence>
<feature type="region of interest" description="Disordered" evidence="7">
    <location>
        <begin position="214"/>
        <end position="269"/>
    </location>
</feature>
<dbReference type="CDD" id="cd10017">
    <property type="entry name" value="B3_DNA"/>
    <property type="match status" value="1"/>
</dbReference>
<dbReference type="Gene3D" id="2.40.330.10">
    <property type="entry name" value="DNA-binding pseudobarrel domain"/>
    <property type="match status" value="1"/>
</dbReference>
<dbReference type="GO" id="GO:0003677">
    <property type="term" value="F:DNA binding"/>
    <property type="evidence" value="ECO:0007669"/>
    <property type="project" value="UniProtKB-KW"/>
</dbReference>
<feature type="compositionally biased region" description="Basic residues" evidence="7">
    <location>
        <begin position="79"/>
        <end position="92"/>
    </location>
</feature>
<dbReference type="PANTHER" id="PTHR31391">
    <property type="entry name" value="B3 DOMAIN-CONTAINING PROTEIN OS11G0197600-RELATED"/>
    <property type="match status" value="1"/>
</dbReference>
<feature type="compositionally biased region" description="Basic and acidic residues" evidence="7">
    <location>
        <begin position="93"/>
        <end position="104"/>
    </location>
</feature>
<dbReference type="ExpressionAtlas" id="M8BHR0">
    <property type="expression patterns" value="baseline"/>
</dbReference>
<dbReference type="InterPro" id="IPR003340">
    <property type="entry name" value="B3_DNA-bd"/>
</dbReference>
<feature type="coiled-coil region" evidence="6">
    <location>
        <begin position="587"/>
        <end position="628"/>
    </location>
</feature>
<reference evidence="8" key="1">
    <citation type="submission" date="2015-06" db="UniProtKB">
        <authorList>
            <consortium name="EnsemblPlants"/>
        </authorList>
    </citation>
    <scope>IDENTIFICATION</scope>
</reference>
<evidence type="ECO:0000256" key="4">
    <source>
        <dbReference type="ARBA" id="ARBA00023163"/>
    </source>
</evidence>
<dbReference type="GO" id="GO:0005634">
    <property type="term" value="C:nucleus"/>
    <property type="evidence" value="ECO:0007669"/>
    <property type="project" value="UniProtKB-SubCell"/>
</dbReference>
<dbReference type="SMART" id="SM01019">
    <property type="entry name" value="B3"/>
    <property type="match status" value="1"/>
</dbReference>
<dbReference type="PROSITE" id="PS50863">
    <property type="entry name" value="B3"/>
    <property type="match status" value="1"/>
</dbReference>
<accession>M8BHR0</accession>
<feature type="region of interest" description="Disordered" evidence="7">
    <location>
        <begin position="67"/>
        <end position="127"/>
    </location>
</feature>